<dbReference type="Pfam" id="PF13310">
    <property type="entry name" value="Virulence_RhuM"/>
    <property type="match status" value="1"/>
</dbReference>
<dbReference type="InterPro" id="IPR011204">
    <property type="entry name" value="Virulence_RhuM-like"/>
</dbReference>
<evidence type="ECO:0000313" key="2">
    <source>
        <dbReference type="Proteomes" id="UP000269208"/>
    </source>
</evidence>
<protein>
    <submittedName>
        <fullName evidence="1">2-hydroxyacid dehydrogenase</fullName>
    </submittedName>
</protein>
<dbReference type="EMBL" id="LR134190">
    <property type="protein sequence ID" value="VEB52236.1"/>
    <property type="molecule type" value="Genomic_DNA"/>
</dbReference>
<proteinExistence type="predicted"/>
<dbReference type="Proteomes" id="UP000269208">
    <property type="component" value="Chromosome"/>
</dbReference>
<accession>A0A447TSB0</accession>
<evidence type="ECO:0000313" key="1">
    <source>
        <dbReference type="EMBL" id="VEB52236.1"/>
    </source>
</evidence>
<name>A0A447TSB0_SALET</name>
<reference evidence="1 2" key="1">
    <citation type="submission" date="2018-12" db="EMBL/GenBank/DDBJ databases">
        <authorList>
            <consortium name="Pathogen Informatics"/>
        </authorList>
    </citation>
    <scope>NUCLEOTIDE SEQUENCE [LARGE SCALE GENOMIC DNA]</scope>
    <source>
        <strain evidence="1 2">NCTC6754</strain>
    </source>
</reference>
<dbReference type="PANTHER" id="PTHR35810">
    <property type="entry name" value="CYTOPLASMIC PROTEIN-RELATED"/>
    <property type="match status" value="1"/>
</dbReference>
<dbReference type="AlphaFoldDB" id="A0A447TSB0"/>
<organism evidence="1 2">
    <name type="scientific">Salmonella enterica I</name>
    <dbReference type="NCBI Taxonomy" id="59201"/>
    <lineage>
        <taxon>Bacteria</taxon>
        <taxon>Pseudomonadati</taxon>
        <taxon>Pseudomonadota</taxon>
        <taxon>Gammaproteobacteria</taxon>
        <taxon>Enterobacterales</taxon>
        <taxon>Enterobacteriaceae</taxon>
        <taxon>Salmonella</taxon>
    </lineage>
</organism>
<sequence>MWLDFAEDQARRRQQIFLRDWQDKLDQFLQFNDREVLQGAGKVTKKMADEKAQAEYSQFAEQQRRLKEAEGEKDIAGLLQWETEPKK</sequence>
<dbReference type="PANTHER" id="PTHR35810:SF1">
    <property type="entry name" value="CYTOPLASMIC PROTEIN"/>
    <property type="match status" value="1"/>
</dbReference>
<gene>
    <name evidence="1" type="ORF">NCTC6754_01987</name>
</gene>